<dbReference type="OrthoDB" id="1588495at2759"/>
<dbReference type="GO" id="GO:0003680">
    <property type="term" value="F:minor groove of adenine-thymine-rich DNA binding"/>
    <property type="evidence" value="ECO:0007669"/>
    <property type="project" value="UniProtKB-UniRule"/>
</dbReference>
<dbReference type="PANTHER" id="PTHR31500">
    <property type="entry name" value="AT-HOOK MOTIF NUCLEAR-LOCALIZED PROTEIN 9"/>
    <property type="match status" value="1"/>
</dbReference>
<proteinExistence type="predicted"/>
<evidence type="ECO:0000256" key="3">
    <source>
        <dbReference type="ARBA" id="ARBA00023163"/>
    </source>
</evidence>
<comment type="subcellular location">
    <subcellularLocation>
        <location evidence="5">Nucleus</location>
    </subcellularLocation>
</comment>
<keyword evidence="9" id="KW-1185">Reference proteome</keyword>
<dbReference type="InterPro" id="IPR039605">
    <property type="entry name" value="AHL"/>
</dbReference>
<dbReference type="Pfam" id="PF03479">
    <property type="entry name" value="PCC"/>
    <property type="match status" value="1"/>
</dbReference>
<gene>
    <name evidence="8" type="ORF">FH972_010095</name>
</gene>
<dbReference type="Gene3D" id="3.30.1330.80">
    <property type="entry name" value="Hypothetical protein, similar to alpha- acetolactate decarboxylase, domain 2"/>
    <property type="match status" value="1"/>
</dbReference>
<dbReference type="AlphaFoldDB" id="A0A660KTC4"/>
<dbReference type="Proteomes" id="UP000327013">
    <property type="component" value="Chromosome 4"/>
</dbReference>
<feature type="region of interest" description="Disordered" evidence="6">
    <location>
        <begin position="1"/>
        <end position="21"/>
    </location>
</feature>
<dbReference type="InterPro" id="IPR005175">
    <property type="entry name" value="PPC_dom"/>
</dbReference>
<dbReference type="PROSITE" id="PS51742">
    <property type="entry name" value="PPC"/>
    <property type="match status" value="1"/>
</dbReference>
<name>A0A660KTC4_9ROSI</name>
<evidence type="ECO:0000259" key="7">
    <source>
        <dbReference type="PROSITE" id="PS51742"/>
    </source>
</evidence>
<evidence type="ECO:0000256" key="5">
    <source>
        <dbReference type="RuleBase" id="RU367031"/>
    </source>
</evidence>
<protein>
    <recommendedName>
        <fullName evidence="5">AT-hook motif nuclear-localized protein</fullName>
    </recommendedName>
</protein>
<evidence type="ECO:0000313" key="8">
    <source>
        <dbReference type="EMBL" id="KAE8037509.1"/>
    </source>
</evidence>
<dbReference type="CDD" id="cd11378">
    <property type="entry name" value="DUF296"/>
    <property type="match status" value="1"/>
</dbReference>
<evidence type="ECO:0000256" key="4">
    <source>
        <dbReference type="ARBA" id="ARBA00023242"/>
    </source>
</evidence>
<dbReference type="EMBL" id="CM017324">
    <property type="protein sequence ID" value="KAE8037509.1"/>
    <property type="molecule type" value="Genomic_DNA"/>
</dbReference>
<comment type="function">
    <text evidence="5">Transcription factor that specifically binds AT-rich DNA sequences related to the nuclear matrix attachment regions (MARs).</text>
</comment>
<evidence type="ECO:0000256" key="1">
    <source>
        <dbReference type="ARBA" id="ARBA00023015"/>
    </source>
</evidence>
<dbReference type="PANTHER" id="PTHR31500:SF45">
    <property type="entry name" value="AT-HOOK MOTIF NUCLEAR-LOCALIZED PROTEIN"/>
    <property type="match status" value="1"/>
</dbReference>
<evidence type="ECO:0000313" key="9">
    <source>
        <dbReference type="Proteomes" id="UP000327013"/>
    </source>
</evidence>
<keyword evidence="4 5" id="KW-0539">Nucleus</keyword>
<keyword evidence="3 5" id="KW-0804">Transcription</keyword>
<evidence type="ECO:0000256" key="6">
    <source>
        <dbReference type="SAM" id="MobiDB-lite"/>
    </source>
</evidence>
<dbReference type="GO" id="GO:0005634">
    <property type="term" value="C:nucleus"/>
    <property type="evidence" value="ECO:0007669"/>
    <property type="project" value="UniProtKB-SubCell"/>
</dbReference>
<organism evidence="8 9">
    <name type="scientific">Carpinus fangiana</name>
    <dbReference type="NCBI Taxonomy" id="176857"/>
    <lineage>
        <taxon>Eukaryota</taxon>
        <taxon>Viridiplantae</taxon>
        <taxon>Streptophyta</taxon>
        <taxon>Embryophyta</taxon>
        <taxon>Tracheophyta</taxon>
        <taxon>Spermatophyta</taxon>
        <taxon>Magnoliopsida</taxon>
        <taxon>eudicotyledons</taxon>
        <taxon>Gunneridae</taxon>
        <taxon>Pentapetalae</taxon>
        <taxon>rosids</taxon>
        <taxon>fabids</taxon>
        <taxon>Fagales</taxon>
        <taxon>Betulaceae</taxon>
        <taxon>Carpinus</taxon>
    </lineage>
</organism>
<accession>A0A660KTC4</accession>
<comment type="domain">
    <text evidence="5">The PPC domain mediates interactions between AHL proteins.</text>
</comment>
<keyword evidence="2 5" id="KW-0238">DNA-binding</keyword>
<feature type="domain" description="PPC" evidence="7">
    <location>
        <begin position="97"/>
        <end position="245"/>
    </location>
</feature>
<reference evidence="8 9" key="1">
    <citation type="submission" date="2019-06" db="EMBL/GenBank/DDBJ databases">
        <title>A chromosomal-level reference genome of Carpinus fangiana (Coryloideae, Betulaceae).</title>
        <authorList>
            <person name="Yang X."/>
            <person name="Wang Z."/>
            <person name="Zhang L."/>
            <person name="Hao G."/>
            <person name="Liu J."/>
            <person name="Yang Y."/>
        </authorList>
    </citation>
    <scope>NUCLEOTIDE SEQUENCE [LARGE SCALE GENOMIC DNA]</scope>
    <source>
        <strain evidence="8">Cfa_2016G</strain>
        <tissue evidence="8">Leaf</tissue>
    </source>
</reference>
<evidence type="ECO:0000256" key="2">
    <source>
        <dbReference type="ARBA" id="ARBA00023125"/>
    </source>
</evidence>
<dbReference type="SUPFAM" id="SSF117856">
    <property type="entry name" value="AF0104/ALDC/Ptd012-like"/>
    <property type="match status" value="1"/>
</dbReference>
<sequence>MTDLVVPDVDRPGAGAGAGAEKAGPIVAVGADAEKDWPIVAVGSGEGLSGLTGLVKRGSGGRPREFRVDGDRVGLPSAMSECLLLASMGDHYAAATAGDGDFTAHVLTVQTGEDIVSRVSLCSQGPRSVVIIFATGVLSSVVIHHFGPSGPTTKYDGRFKILRLTGSCTSSGTGRGDVRRDVRRIHGQLKISLAKPNGEVFGGVAGVLIAAEPIQLVVASLRNPVLLDAALLVDHYSDAAARIPRVSNL</sequence>
<keyword evidence="1 5" id="KW-0805">Transcription regulation</keyword>